<keyword evidence="4" id="KW-0067">ATP-binding</keyword>
<keyword evidence="1" id="KW-0547">Nucleotide-binding</keyword>
<evidence type="ECO:0000256" key="4">
    <source>
        <dbReference type="ARBA" id="ARBA00022840"/>
    </source>
</evidence>
<reference evidence="7" key="1">
    <citation type="submission" date="2021-03" db="EMBL/GenBank/DDBJ databases">
        <authorList>
            <person name="Tagirdzhanova G."/>
        </authorList>
    </citation>
    <scope>NUCLEOTIDE SEQUENCE</scope>
</reference>
<feature type="region of interest" description="Disordered" evidence="5">
    <location>
        <begin position="1"/>
        <end position="25"/>
    </location>
</feature>
<dbReference type="InterPro" id="IPR027417">
    <property type="entry name" value="P-loop_NTPase"/>
</dbReference>
<evidence type="ECO:0000259" key="6">
    <source>
        <dbReference type="Pfam" id="PF13087"/>
    </source>
</evidence>
<keyword evidence="3" id="KW-0347">Helicase</keyword>
<gene>
    <name evidence="7" type="ORF">GOMPHAMPRED_002042</name>
</gene>
<dbReference type="EMBL" id="CAJPDQ010000015">
    <property type="protein sequence ID" value="CAF9920286.1"/>
    <property type="molecule type" value="Genomic_DNA"/>
</dbReference>
<sequence length="948" mass="106531">MSDQHLERGCSAGSGSQIDSKPLHKELRRVSKTVLSKLAADAESDPKDPTDPKYLPRKCLGSMKDVLDGYFLEVEHRVEYRDAEIPDPSKKSPIERHQIWPTTMIFDIKLQYGFGRDDVETVQNWVIGIPAKDRLDHVKECKENELLKLIGPVPIDLQESDVSKEVLESIMDVVEDEEKEHLTTLLNAEMLWYLARFTQYIMEPSESMRYQHAADYIKKLHSPDLANTKLLLHIIFSNPRTDDCQIDETRMSLSLQRDALSKLAQLTLRCRTLLLNKGKTRIIGVLIRTDVSGIDPVIKLQPGLSGHITWLNRTDMTEWTIILAQPPKMVLGTDTFALAFPKLPKEKKATINMPKHCINVRQELEAGRLRYLINRGPFDEVRLTLNFQGKTAKQQINALCSINQYSNPEAQSRSIVATVPPILMGQGLKKLTKKSIYSKGFAEAMLKDPSELNKRFAEGIKIPGTKLSKEQLNMVLKYPSEAPSDGLLVANGPAESRKTTSIGAFATAQYLDINQDESRKTGVIAHGLNASEYADMKDMMDLVSRAAKKQFVTSKSTKFSALEHSAVWIILKQFDLIENLGDREKDIAEKSASKPPTDPFLLKVLSLVQLCRKMLETGRTKEDIGVAMDKLRVIKRQWLRENAAVLVTTISKIGESAVTDVNPAWTVCEDSQCVSVHNITIWLAAFSNIPRYMIGDIASLGPFCDDKDYNSFAEVRKDSLLAKELKRGRPSASMTISGRAGRRAVTLPSTLCYGDELRSNIKDHPYTKDIIAFHQSVFKSSSSRCPHLFINTGAGMESLLGHRQSATNVKLMQFTRSYMEEYEDTVNHFKMSDIAIISPWVMQNLTWKKELGQMGEDLPIVETVHGMIGGEATVVILELARTENLGFLNMQGMWNVALSRSKAATIIIANHSTLQLVRGHMTGFYGQIVAWFKKHGAYVDWPKDLPVE</sequence>
<keyword evidence="2" id="KW-0378">Hydrolase</keyword>
<keyword evidence="8" id="KW-1185">Reference proteome</keyword>
<evidence type="ECO:0000313" key="7">
    <source>
        <dbReference type="EMBL" id="CAF9920286.1"/>
    </source>
</evidence>
<evidence type="ECO:0000313" key="8">
    <source>
        <dbReference type="Proteomes" id="UP000664169"/>
    </source>
</evidence>
<name>A0A8H3FG58_9LECA</name>
<dbReference type="InterPro" id="IPR050534">
    <property type="entry name" value="Coronavir_polyprotein_1ab"/>
</dbReference>
<feature type="domain" description="DNA2/NAM7 helicase-like C-terminal" evidence="6">
    <location>
        <begin position="718"/>
        <end position="911"/>
    </location>
</feature>
<evidence type="ECO:0000256" key="5">
    <source>
        <dbReference type="SAM" id="MobiDB-lite"/>
    </source>
</evidence>
<protein>
    <recommendedName>
        <fullName evidence="6">DNA2/NAM7 helicase-like C-terminal domain-containing protein</fullName>
    </recommendedName>
</protein>
<dbReference type="Gene3D" id="3.40.50.300">
    <property type="entry name" value="P-loop containing nucleotide triphosphate hydrolases"/>
    <property type="match status" value="1"/>
</dbReference>
<dbReference type="SUPFAM" id="SSF52540">
    <property type="entry name" value="P-loop containing nucleoside triphosphate hydrolases"/>
    <property type="match status" value="1"/>
</dbReference>
<dbReference type="Proteomes" id="UP000664169">
    <property type="component" value="Unassembled WGS sequence"/>
</dbReference>
<evidence type="ECO:0000256" key="1">
    <source>
        <dbReference type="ARBA" id="ARBA00022741"/>
    </source>
</evidence>
<dbReference type="PANTHER" id="PTHR43788">
    <property type="entry name" value="DNA2/NAM7 HELICASE FAMILY MEMBER"/>
    <property type="match status" value="1"/>
</dbReference>
<dbReference type="InterPro" id="IPR041679">
    <property type="entry name" value="DNA2/NAM7-like_C"/>
</dbReference>
<dbReference type="PANTHER" id="PTHR43788:SF8">
    <property type="entry name" value="DNA-BINDING PROTEIN SMUBP-2"/>
    <property type="match status" value="1"/>
</dbReference>
<dbReference type="GO" id="GO:0005524">
    <property type="term" value="F:ATP binding"/>
    <property type="evidence" value="ECO:0007669"/>
    <property type="project" value="UniProtKB-KW"/>
</dbReference>
<dbReference type="AlphaFoldDB" id="A0A8H3FG58"/>
<dbReference type="GO" id="GO:0016787">
    <property type="term" value="F:hydrolase activity"/>
    <property type="evidence" value="ECO:0007669"/>
    <property type="project" value="UniProtKB-KW"/>
</dbReference>
<dbReference type="OrthoDB" id="4762097at2759"/>
<dbReference type="GO" id="GO:0043139">
    <property type="term" value="F:5'-3' DNA helicase activity"/>
    <property type="evidence" value="ECO:0007669"/>
    <property type="project" value="TreeGrafter"/>
</dbReference>
<organism evidence="7 8">
    <name type="scientific">Gomphillus americanus</name>
    <dbReference type="NCBI Taxonomy" id="1940652"/>
    <lineage>
        <taxon>Eukaryota</taxon>
        <taxon>Fungi</taxon>
        <taxon>Dikarya</taxon>
        <taxon>Ascomycota</taxon>
        <taxon>Pezizomycotina</taxon>
        <taxon>Lecanoromycetes</taxon>
        <taxon>OSLEUM clade</taxon>
        <taxon>Ostropomycetidae</taxon>
        <taxon>Ostropales</taxon>
        <taxon>Graphidaceae</taxon>
        <taxon>Gomphilloideae</taxon>
        <taxon>Gomphillus</taxon>
    </lineage>
</organism>
<evidence type="ECO:0000256" key="3">
    <source>
        <dbReference type="ARBA" id="ARBA00022806"/>
    </source>
</evidence>
<proteinExistence type="predicted"/>
<dbReference type="Pfam" id="PF13087">
    <property type="entry name" value="AAA_12"/>
    <property type="match status" value="1"/>
</dbReference>
<comment type="caution">
    <text evidence="7">The sequence shown here is derived from an EMBL/GenBank/DDBJ whole genome shotgun (WGS) entry which is preliminary data.</text>
</comment>
<accession>A0A8H3FG58</accession>
<evidence type="ECO:0000256" key="2">
    <source>
        <dbReference type="ARBA" id="ARBA00022801"/>
    </source>
</evidence>